<keyword evidence="4 8" id="KW-0378">Hydrolase</keyword>
<dbReference type="InterPro" id="IPR003738">
    <property type="entry name" value="SRAP"/>
</dbReference>
<evidence type="ECO:0000313" key="10">
    <source>
        <dbReference type="Proteomes" id="UP001218231"/>
    </source>
</evidence>
<keyword evidence="10" id="KW-1185">Reference proteome</keyword>
<evidence type="ECO:0000256" key="1">
    <source>
        <dbReference type="ARBA" id="ARBA00008136"/>
    </source>
</evidence>
<organism evidence="9 10">
    <name type="scientific">Novosphingobium humi</name>
    <dbReference type="NCBI Taxonomy" id="2282397"/>
    <lineage>
        <taxon>Bacteria</taxon>
        <taxon>Pseudomonadati</taxon>
        <taxon>Pseudomonadota</taxon>
        <taxon>Alphaproteobacteria</taxon>
        <taxon>Sphingomonadales</taxon>
        <taxon>Sphingomonadaceae</taxon>
        <taxon>Novosphingobium</taxon>
    </lineage>
</organism>
<reference evidence="9 10" key="1">
    <citation type="submission" date="2023-02" db="EMBL/GenBank/DDBJ databases">
        <title>Genome sequence of Novosphingobium humi KACC 19094.</title>
        <authorList>
            <person name="Kim S."/>
            <person name="Heo J."/>
            <person name="Kwon S.-W."/>
        </authorList>
    </citation>
    <scope>NUCLEOTIDE SEQUENCE [LARGE SCALE GENOMIC DNA]</scope>
    <source>
        <strain evidence="9 10">KACC 19094</strain>
    </source>
</reference>
<dbReference type="PANTHER" id="PTHR13604">
    <property type="entry name" value="DC12-RELATED"/>
    <property type="match status" value="1"/>
</dbReference>
<dbReference type="EMBL" id="CP117417">
    <property type="protein sequence ID" value="WCT78689.1"/>
    <property type="molecule type" value="Genomic_DNA"/>
</dbReference>
<evidence type="ECO:0000256" key="6">
    <source>
        <dbReference type="ARBA" id="ARBA00023125"/>
    </source>
</evidence>
<keyword evidence="2 8" id="KW-0645">Protease</keyword>
<sequence>MSSPTTLTSLSLSLIEETYGQAMQTPIERAIGVRLALAWLVHVGIAKDWQAKEFWQELGRHDPEAANGCIGYTRQLRLTTMVHAWLVAAGFSHQDASMRLDRAKEAGHLVDLHALEDQIWRMCNRYQPGETESIRRFFNAKKLATFNDGPSIVHPGQLGVVIRSAHGEYVLEQATWGFPVVLRGKNGKPLKPKPVNNARFDKLGSYWRRWAEYPHNRCLIPLTRFAEAEGEYGSMTTTWISQKVNPIFAWAGLWAEKTEWGPSYTGVMTDAAPDMMAIHDRCPVIIHEADWDTWLTAPLKHLGRFDHPLNDDAVKIVRTSVPWSKGGDPTQFG</sequence>
<dbReference type="SUPFAM" id="SSF143081">
    <property type="entry name" value="BB1717-like"/>
    <property type="match status" value="1"/>
</dbReference>
<keyword evidence="6" id="KW-0238">DNA-binding</keyword>
<keyword evidence="5" id="KW-0190">Covalent protein-DNA linkage</keyword>
<evidence type="ECO:0000256" key="8">
    <source>
        <dbReference type="RuleBase" id="RU364100"/>
    </source>
</evidence>
<evidence type="ECO:0000256" key="4">
    <source>
        <dbReference type="ARBA" id="ARBA00022801"/>
    </source>
</evidence>
<dbReference type="PANTHER" id="PTHR13604:SF0">
    <property type="entry name" value="ABASIC SITE PROCESSING PROTEIN HMCES"/>
    <property type="match status" value="1"/>
</dbReference>
<proteinExistence type="inferred from homology"/>
<name>A0ABY7U2V5_9SPHN</name>
<dbReference type="EC" id="3.4.-.-" evidence="8"/>
<dbReference type="Gene3D" id="3.90.1680.10">
    <property type="entry name" value="SOS response associated peptidase-like"/>
    <property type="match status" value="1"/>
</dbReference>
<evidence type="ECO:0000256" key="7">
    <source>
        <dbReference type="ARBA" id="ARBA00023239"/>
    </source>
</evidence>
<dbReference type="Proteomes" id="UP001218231">
    <property type="component" value="Chromosome"/>
</dbReference>
<evidence type="ECO:0000256" key="3">
    <source>
        <dbReference type="ARBA" id="ARBA00022763"/>
    </source>
</evidence>
<keyword evidence="7" id="KW-0456">Lyase</keyword>
<evidence type="ECO:0000313" key="9">
    <source>
        <dbReference type="EMBL" id="WCT78689.1"/>
    </source>
</evidence>
<evidence type="ECO:0000256" key="5">
    <source>
        <dbReference type="ARBA" id="ARBA00023124"/>
    </source>
</evidence>
<dbReference type="InterPro" id="IPR036590">
    <property type="entry name" value="SRAP-like"/>
</dbReference>
<accession>A0ABY7U2V5</accession>
<dbReference type="RefSeq" id="WP_273618999.1">
    <property type="nucleotide sequence ID" value="NZ_CP117417.1"/>
</dbReference>
<evidence type="ECO:0000256" key="2">
    <source>
        <dbReference type="ARBA" id="ARBA00022670"/>
    </source>
</evidence>
<protein>
    <recommendedName>
        <fullName evidence="8">Abasic site processing protein</fullName>
        <ecNumber evidence="8">3.4.-.-</ecNumber>
    </recommendedName>
</protein>
<keyword evidence="3" id="KW-0227">DNA damage</keyword>
<comment type="similarity">
    <text evidence="1 8">Belongs to the SOS response-associated peptidase family.</text>
</comment>
<dbReference type="Pfam" id="PF02586">
    <property type="entry name" value="SRAP"/>
    <property type="match status" value="1"/>
</dbReference>
<gene>
    <name evidence="9" type="ORF">PQ457_06915</name>
</gene>